<dbReference type="EMBL" id="AFUP01000001">
    <property type="protein sequence ID" value="EGV10788.1"/>
    <property type="molecule type" value="Genomic_DNA"/>
</dbReference>
<dbReference type="PROSITE" id="PS51257">
    <property type="entry name" value="PROKAR_LIPOPROTEIN"/>
    <property type="match status" value="1"/>
</dbReference>
<reference evidence="1 2" key="1">
    <citation type="submission" date="2011-06" db="EMBL/GenBank/DDBJ databases">
        <authorList>
            <person name="Harkins D.M."/>
            <person name="Madupu R."/>
            <person name="Durkin A.S."/>
            <person name="Torralba M."/>
            <person name="Methe B."/>
            <person name="Sutton G.G."/>
            <person name="Nelson K.E."/>
        </authorList>
    </citation>
    <scope>NUCLEOTIDE SEQUENCE [LARGE SCALE GENOMIC DNA]</scope>
    <source>
        <strain evidence="1 2">SK1060</strain>
    </source>
</reference>
<dbReference type="Proteomes" id="UP000003287">
    <property type="component" value="Unassembled WGS sequence"/>
</dbReference>
<accession>F9P4X3</accession>
<proteinExistence type="predicted"/>
<name>F9P4X3_STRCV</name>
<evidence type="ECO:0000313" key="2">
    <source>
        <dbReference type="Proteomes" id="UP000003287"/>
    </source>
</evidence>
<keyword evidence="1" id="KW-0449">Lipoprotein</keyword>
<dbReference type="AlphaFoldDB" id="F9P4X3"/>
<organism evidence="1 2">
    <name type="scientific">Streptococcus constellatus subsp. pharyngis SK1060 = CCUG 46377</name>
    <dbReference type="NCBI Taxonomy" id="1035184"/>
    <lineage>
        <taxon>Bacteria</taxon>
        <taxon>Bacillati</taxon>
        <taxon>Bacillota</taxon>
        <taxon>Bacilli</taxon>
        <taxon>Lactobacillales</taxon>
        <taxon>Streptococcaceae</taxon>
        <taxon>Streptococcus</taxon>
        <taxon>Streptococcus anginosus group</taxon>
    </lineage>
</organism>
<sequence length="45" mass="5019">MKKLLILALAGVLFLTGCGSIKKLFGEMRLRDQVQQHPAQIPQIN</sequence>
<gene>
    <name evidence="1" type="ORF">HMPREF1042_0522</name>
</gene>
<protein>
    <submittedName>
        <fullName evidence="1">Putative lipoprotein</fullName>
    </submittedName>
</protein>
<evidence type="ECO:0000313" key="1">
    <source>
        <dbReference type="EMBL" id="EGV10788.1"/>
    </source>
</evidence>